<keyword evidence="2" id="KW-1185">Reference proteome</keyword>
<protein>
    <submittedName>
        <fullName evidence="3">Uncharacterized protein</fullName>
    </submittedName>
</protein>
<name>A0A915L900_ROMCU</name>
<dbReference type="Proteomes" id="UP000887565">
    <property type="component" value="Unplaced"/>
</dbReference>
<proteinExistence type="predicted"/>
<dbReference type="WBParaSite" id="nRc.2.0.1.t47307-RA">
    <property type="protein sequence ID" value="nRc.2.0.1.t47307-RA"/>
    <property type="gene ID" value="nRc.2.0.1.g47307"/>
</dbReference>
<feature type="region of interest" description="Disordered" evidence="1">
    <location>
        <begin position="122"/>
        <end position="173"/>
    </location>
</feature>
<reference evidence="3" key="1">
    <citation type="submission" date="2022-11" db="UniProtKB">
        <authorList>
            <consortium name="WormBaseParasite"/>
        </authorList>
    </citation>
    <scope>IDENTIFICATION</scope>
</reference>
<evidence type="ECO:0000313" key="3">
    <source>
        <dbReference type="WBParaSite" id="nRc.2.0.1.t47307-RA"/>
    </source>
</evidence>
<sequence length="173" mass="18961">MLFEGKVETDPYFKLIIVLILFTMSSQKQMGPEKAKKFDKKSKDGGDSQGGGKGLFLTMLLNRLFKIFRVTEGGATFRPNVVYAEIRHLENEGRPSSSNEAISPARLAALKAAVLRIEARMGETPLTRGQKVPKRKKAPLPTKESEIPDNNGEAISSDGEEEAQAGLVAKRPC</sequence>
<accession>A0A915L900</accession>
<evidence type="ECO:0000256" key="1">
    <source>
        <dbReference type="SAM" id="MobiDB-lite"/>
    </source>
</evidence>
<evidence type="ECO:0000313" key="2">
    <source>
        <dbReference type="Proteomes" id="UP000887565"/>
    </source>
</evidence>
<organism evidence="2 3">
    <name type="scientific">Romanomermis culicivorax</name>
    <name type="common">Nematode worm</name>
    <dbReference type="NCBI Taxonomy" id="13658"/>
    <lineage>
        <taxon>Eukaryota</taxon>
        <taxon>Metazoa</taxon>
        <taxon>Ecdysozoa</taxon>
        <taxon>Nematoda</taxon>
        <taxon>Enoplea</taxon>
        <taxon>Dorylaimia</taxon>
        <taxon>Mermithida</taxon>
        <taxon>Mermithoidea</taxon>
        <taxon>Mermithidae</taxon>
        <taxon>Romanomermis</taxon>
    </lineage>
</organism>
<dbReference type="AlphaFoldDB" id="A0A915L900"/>